<organism evidence="1 2">
    <name type="scientific">Amycolatopsis vancoresmycina DSM 44592</name>
    <dbReference type="NCBI Taxonomy" id="1292037"/>
    <lineage>
        <taxon>Bacteria</taxon>
        <taxon>Bacillati</taxon>
        <taxon>Actinomycetota</taxon>
        <taxon>Actinomycetes</taxon>
        <taxon>Pseudonocardiales</taxon>
        <taxon>Pseudonocardiaceae</taxon>
        <taxon>Amycolatopsis</taxon>
    </lineage>
</organism>
<accession>R1HYS3</accession>
<name>R1HYS3_9PSEU</name>
<evidence type="ECO:0000313" key="1">
    <source>
        <dbReference type="EMBL" id="EOD63409.1"/>
    </source>
</evidence>
<dbReference type="EMBL" id="AOUO01000625">
    <property type="protein sequence ID" value="EOD63409.1"/>
    <property type="molecule type" value="Genomic_DNA"/>
</dbReference>
<dbReference type="AlphaFoldDB" id="R1HYS3"/>
<feature type="non-terminal residue" evidence="1">
    <location>
        <position position="53"/>
    </location>
</feature>
<evidence type="ECO:0000313" key="2">
    <source>
        <dbReference type="Proteomes" id="UP000014139"/>
    </source>
</evidence>
<sequence length="53" mass="5679">MRTDWVVFAVTVTDPVDALNTDEQAPSSLSRAAARTLATTTKSVPQMQGISSR</sequence>
<keyword evidence="2" id="KW-1185">Reference proteome</keyword>
<comment type="caution">
    <text evidence="1">The sequence shown here is derived from an EMBL/GenBank/DDBJ whole genome shotgun (WGS) entry which is preliminary data.</text>
</comment>
<gene>
    <name evidence="1" type="ORF">H480_37155</name>
</gene>
<protein>
    <submittedName>
        <fullName evidence="1">CRP/FNR family transcriptional regulator</fullName>
    </submittedName>
</protein>
<reference evidence="1 2" key="1">
    <citation type="submission" date="2013-02" db="EMBL/GenBank/DDBJ databases">
        <title>Draft genome sequence of Amycolatopsis vancoresmycina strain DSM 44592T.</title>
        <authorList>
            <person name="Kumar S."/>
            <person name="Kaur N."/>
            <person name="Kaur C."/>
            <person name="Raghava G.P.S."/>
            <person name="Mayilraj S."/>
        </authorList>
    </citation>
    <scope>NUCLEOTIDE SEQUENCE [LARGE SCALE GENOMIC DNA]</scope>
    <source>
        <strain evidence="1 2">DSM 44592</strain>
    </source>
</reference>
<proteinExistence type="predicted"/>
<dbReference type="Proteomes" id="UP000014139">
    <property type="component" value="Unassembled WGS sequence"/>
</dbReference>